<feature type="domain" description="EngB-type G" evidence="11">
    <location>
        <begin position="22"/>
        <end position="197"/>
    </location>
</feature>
<dbReference type="OrthoDB" id="9804921at2"/>
<evidence type="ECO:0000256" key="1">
    <source>
        <dbReference type="ARBA" id="ARBA00001946"/>
    </source>
</evidence>
<evidence type="ECO:0000256" key="9">
    <source>
        <dbReference type="ARBA" id="ARBA00023306"/>
    </source>
</evidence>
<evidence type="ECO:0000256" key="8">
    <source>
        <dbReference type="ARBA" id="ARBA00023210"/>
    </source>
</evidence>
<dbReference type="InterPro" id="IPR006073">
    <property type="entry name" value="GTP-bd"/>
</dbReference>
<dbReference type="NCBIfam" id="TIGR03598">
    <property type="entry name" value="GTPase_YsxC"/>
    <property type="match status" value="1"/>
</dbReference>
<evidence type="ECO:0000313" key="12">
    <source>
        <dbReference type="EMBL" id="QAR30086.1"/>
    </source>
</evidence>
<keyword evidence="5 10" id="KW-0547">Nucleotide-binding</keyword>
<dbReference type="GO" id="GO:0000917">
    <property type="term" value="P:division septum assembly"/>
    <property type="evidence" value="ECO:0007669"/>
    <property type="project" value="UniProtKB-KW"/>
</dbReference>
<dbReference type="HAMAP" id="MF_00321">
    <property type="entry name" value="GTPase_EngB"/>
    <property type="match status" value="1"/>
</dbReference>
<proteinExistence type="inferred from homology"/>
<sequence>MKITSAKFVESNSDWQKCPPPNLPEYAFIGRSNVGKSSLINMLADNKKLAKTSGTPGKTQLINHFLINGDWYLVDLPGYGYAQVSKKTRKKFNELITGYILNRKNLINLYVLVDARHEPMKIDLEFMEFLGKKGIPFSIVLTKIDKLSSSALAKNLMKYQKKMLNTWQTLPPFYKTSATSKVGKEELLNNIELFNQQLEKIDFAQIVNNENPLKNEVENL</sequence>
<evidence type="ECO:0000256" key="3">
    <source>
        <dbReference type="ARBA" id="ARBA00022618"/>
    </source>
</evidence>
<dbReference type="PROSITE" id="PS51706">
    <property type="entry name" value="G_ENGB"/>
    <property type="match status" value="1"/>
</dbReference>
<dbReference type="PANTHER" id="PTHR11649">
    <property type="entry name" value="MSS1/TRME-RELATED GTP-BINDING PROTEIN"/>
    <property type="match status" value="1"/>
</dbReference>
<evidence type="ECO:0000313" key="13">
    <source>
        <dbReference type="Proteomes" id="UP000287701"/>
    </source>
</evidence>
<evidence type="ECO:0000256" key="7">
    <source>
        <dbReference type="ARBA" id="ARBA00023134"/>
    </source>
</evidence>
<dbReference type="InterPro" id="IPR027417">
    <property type="entry name" value="P-loop_NTPase"/>
</dbReference>
<keyword evidence="4" id="KW-0479">Metal-binding</keyword>
<keyword evidence="7 10" id="KW-0342">GTP-binding</keyword>
<accession>A0A3R5XTH5</accession>
<dbReference type="GO" id="GO:0046872">
    <property type="term" value="F:metal ion binding"/>
    <property type="evidence" value="ECO:0007669"/>
    <property type="project" value="UniProtKB-KW"/>
</dbReference>
<dbReference type="FunFam" id="3.40.50.300:FF:000098">
    <property type="entry name" value="Probable GTP-binding protein EngB"/>
    <property type="match status" value="1"/>
</dbReference>
<evidence type="ECO:0000256" key="5">
    <source>
        <dbReference type="ARBA" id="ARBA00022741"/>
    </source>
</evidence>
<dbReference type="Gene3D" id="3.40.50.300">
    <property type="entry name" value="P-loop containing nucleotide triphosphate hydrolases"/>
    <property type="match status" value="1"/>
</dbReference>
<evidence type="ECO:0000256" key="6">
    <source>
        <dbReference type="ARBA" id="ARBA00022842"/>
    </source>
</evidence>
<dbReference type="SUPFAM" id="SSF52540">
    <property type="entry name" value="P-loop containing nucleoside triphosphate hydrolases"/>
    <property type="match status" value="1"/>
</dbReference>
<comment type="cofactor">
    <cofactor evidence="1">
        <name>Mg(2+)</name>
        <dbReference type="ChEBI" id="CHEBI:18420"/>
    </cofactor>
</comment>
<dbReference type="RefSeq" id="WP_128500593.1">
    <property type="nucleotide sequence ID" value="NZ_CP035107.1"/>
</dbReference>
<name>A0A3R5XTH5_ORNRH</name>
<dbReference type="AlphaFoldDB" id="A0A3R5XTH5"/>
<comment type="similarity">
    <text evidence="2 10">Belongs to the TRAFAC class TrmE-Era-EngA-EngB-Septin-like GTPase superfamily. EngB GTPase family.</text>
</comment>
<reference evidence="12 13" key="1">
    <citation type="submission" date="2019-01" db="EMBL/GenBank/DDBJ databases">
        <title>Whole Genome of Ornithobacterium rhinotracheale FARPER-174b.</title>
        <authorList>
            <person name="Tataje-Lavanda L.A."/>
            <person name="Montalvan A."/>
            <person name="Montesinos R."/>
            <person name="Zimic M."/>
            <person name="Fernandez-Sanchez M."/>
            <person name="Fernandez-Diaz M."/>
        </authorList>
    </citation>
    <scope>NUCLEOTIDE SEQUENCE [LARGE SCALE GENOMIC DNA]</scope>
    <source>
        <strain evidence="12 13">FARPER-174b</strain>
    </source>
</reference>
<organism evidence="12 13">
    <name type="scientific">Ornithobacterium rhinotracheale</name>
    <dbReference type="NCBI Taxonomy" id="28251"/>
    <lineage>
        <taxon>Bacteria</taxon>
        <taxon>Pseudomonadati</taxon>
        <taxon>Bacteroidota</taxon>
        <taxon>Flavobacteriia</taxon>
        <taxon>Flavobacteriales</taxon>
        <taxon>Weeksellaceae</taxon>
        <taxon>Ornithobacterium</taxon>
    </lineage>
</organism>
<protein>
    <recommendedName>
        <fullName evidence="10">Probable GTP-binding protein EngB</fullName>
    </recommendedName>
</protein>
<keyword evidence="8 10" id="KW-0717">Septation</keyword>
<keyword evidence="9 10" id="KW-0131">Cell cycle</keyword>
<dbReference type="PANTHER" id="PTHR11649:SF13">
    <property type="entry name" value="ENGB-TYPE G DOMAIN-CONTAINING PROTEIN"/>
    <property type="match status" value="1"/>
</dbReference>
<evidence type="ECO:0000256" key="10">
    <source>
        <dbReference type="HAMAP-Rule" id="MF_00321"/>
    </source>
</evidence>
<keyword evidence="3 10" id="KW-0132">Cell division</keyword>
<dbReference type="GO" id="GO:0005525">
    <property type="term" value="F:GTP binding"/>
    <property type="evidence" value="ECO:0007669"/>
    <property type="project" value="UniProtKB-UniRule"/>
</dbReference>
<evidence type="ECO:0000256" key="4">
    <source>
        <dbReference type="ARBA" id="ARBA00022723"/>
    </source>
</evidence>
<gene>
    <name evidence="10" type="primary">engB</name>
    <name evidence="12" type="ORF">EQP59_01285</name>
</gene>
<keyword evidence="6" id="KW-0460">Magnesium</keyword>
<comment type="function">
    <text evidence="10">Necessary for normal cell division and for the maintenance of normal septation.</text>
</comment>
<dbReference type="Pfam" id="PF01926">
    <property type="entry name" value="MMR_HSR1"/>
    <property type="match status" value="1"/>
</dbReference>
<dbReference type="EMBL" id="CP035107">
    <property type="protein sequence ID" value="QAR30086.1"/>
    <property type="molecule type" value="Genomic_DNA"/>
</dbReference>
<dbReference type="InterPro" id="IPR030393">
    <property type="entry name" value="G_ENGB_dom"/>
</dbReference>
<evidence type="ECO:0000259" key="11">
    <source>
        <dbReference type="PROSITE" id="PS51706"/>
    </source>
</evidence>
<dbReference type="Proteomes" id="UP000287701">
    <property type="component" value="Chromosome"/>
</dbReference>
<dbReference type="InterPro" id="IPR019987">
    <property type="entry name" value="GTP-bd_ribosome_bio_YsxC"/>
</dbReference>
<dbReference type="CDD" id="cd01876">
    <property type="entry name" value="YihA_EngB"/>
    <property type="match status" value="1"/>
</dbReference>
<evidence type="ECO:0000256" key="2">
    <source>
        <dbReference type="ARBA" id="ARBA00009638"/>
    </source>
</evidence>